<proteinExistence type="inferred from homology"/>
<comment type="function">
    <text evidence="7">Binds to the 23S rRNA.</text>
</comment>
<dbReference type="PANTHER" id="PTHR21368">
    <property type="entry name" value="50S RIBOSOMAL PROTEIN L9"/>
    <property type="match status" value="1"/>
</dbReference>
<evidence type="ECO:0000256" key="5">
    <source>
        <dbReference type="ARBA" id="ARBA00023274"/>
    </source>
</evidence>
<dbReference type="NCBIfam" id="TIGR00158">
    <property type="entry name" value="L9"/>
    <property type="match status" value="1"/>
</dbReference>
<organism evidence="10 11">
    <name type="scientific">Tistrella bauzanensis</name>
    <dbReference type="NCBI Taxonomy" id="657419"/>
    <lineage>
        <taxon>Bacteria</taxon>
        <taxon>Pseudomonadati</taxon>
        <taxon>Pseudomonadota</taxon>
        <taxon>Alphaproteobacteria</taxon>
        <taxon>Geminicoccales</taxon>
        <taxon>Geminicoccaceae</taxon>
        <taxon>Tistrella</taxon>
    </lineage>
</organism>
<dbReference type="InterPro" id="IPR036935">
    <property type="entry name" value="Ribosomal_bL9_N_sf"/>
</dbReference>
<evidence type="ECO:0000256" key="1">
    <source>
        <dbReference type="ARBA" id="ARBA00010605"/>
    </source>
</evidence>
<evidence type="ECO:0000256" key="3">
    <source>
        <dbReference type="ARBA" id="ARBA00022884"/>
    </source>
</evidence>
<dbReference type="Gene3D" id="3.40.5.10">
    <property type="entry name" value="Ribosomal protein L9, N-terminal domain"/>
    <property type="match status" value="1"/>
</dbReference>
<evidence type="ECO:0000256" key="4">
    <source>
        <dbReference type="ARBA" id="ARBA00022980"/>
    </source>
</evidence>
<protein>
    <recommendedName>
        <fullName evidence="6 7">Large ribosomal subunit protein bL9</fullName>
    </recommendedName>
</protein>
<dbReference type="InterPro" id="IPR009027">
    <property type="entry name" value="Ribosomal_bL9/RNase_H1_N"/>
</dbReference>
<dbReference type="Proteomes" id="UP000603352">
    <property type="component" value="Unassembled WGS sequence"/>
</dbReference>
<comment type="similarity">
    <text evidence="1 7">Belongs to the bacterial ribosomal protein bL9 family.</text>
</comment>
<evidence type="ECO:0000259" key="9">
    <source>
        <dbReference type="PROSITE" id="PS00651"/>
    </source>
</evidence>
<dbReference type="GO" id="GO:0005840">
    <property type="term" value="C:ribosome"/>
    <property type="evidence" value="ECO:0007669"/>
    <property type="project" value="UniProtKB-KW"/>
</dbReference>
<dbReference type="Pfam" id="PF01281">
    <property type="entry name" value="Ribosomal_L9_N"/>
    <property type="match status" value="1"/>
</dbReference>
<dbReference type="Pfam" id="PF03948">
    <property type="entry name" value="Ribosomal_L9_C"/>
    <property type="match status" value="1"/>
</dbReference>
<reference evidence="11" key="1">
    <citation type="journal article" date="2019" name="Int. J. Syst. Evol. Microbiol.">
        <title>The Global Catalogue of Microorganisms (GCM) 10K type strain sequencing project: providing services to taxonomists for standard genome sequencing and annotation.</title>
        <authorList>
            <consortium name="The Broad Institute Genomics Platform"/>
            <consortium name="The Broad Institute Genome Sequencing Center for Infectious Disease"/>
            <person name="Wu L."/>
            <person name="Ma J."/>
        </authorList>
    </citation>
    <scope>NUCLEOTIDE SEQUENCE [LARGE SCALE GENOMIC DNA]</scope>
    <source>
        <strain evidence="11">CGMCC 1.10188</strain>
    </source>
</reference>
<comment type="caution">
    <text evidence="10">The sequence shown here is derived from an EMBL/GenBank/DDBJ whole genome shotgun (WGS) entry which is preliminary data.</text>
</comment>
<sequence length="198" mass="21895">MEVILLERIQNLGQIGDRVKVRPGYARNFLLPQRKALRATKENLGYFETQRKALVALNDTRRSEAEILAEKLVGQVLPVVRQAADNGQLYGSVTARDVSLAVESFGLEVSGRQVQLREPIKTLGTQTVSISLHPDVVVDVTICVVRSMDDFANQQRRATETEDQLDAAYEVAEGSAYEDDDTAYEGDAGDLAVEEEEV</sequence>
<dbReference type="SUPFAM" id="SSF55653">
    <property type="entry name" value="Ribosomal protein L9 C-domain"/>
    <property type="match status" value="1"/>
</dbReference>
<dbReference type="SUPFAM" id="SSF55658">
    <property type="entry name" value="L9 N-domain-like"/>
    <property type="match status" value="1"/>
</dbReference>
<dbReference type="Gene3D" id="3.10.430.100">
    <property type="entry name" value="Ribosomal protein L9, C-terminal domain"/>
    <property type="match status" value="1"/>
</dbReference>
<evidence type="ECO:0000256" key="2">
    <source>
        <dbReference type="ARBA" id="ARBA00022730"/>
    </source>
</evidence>
<keyword evidence="11" id="KW-1185">Reference proteome</keyword>
<dbReference type="InterPro" id="IPR000244">
    <property type="entry name" value="Ribosomal_bL9"/>
</dbReference>
<keyword evidence="3 7" id="KW-0694">RNA-binding</keyword>
<feature type="region of interest" description="Disordered" evidence="8">
    <location>
        <begin position="174"/>
        <end position="198"/>
    </location>
</feature>
<dbReference type="InterPro" id="IPR020069">
    <property type="entry name" value="Ribosomal_bL9_C"/>
</dbReference>
<evidence type="ECO:0000256" key="6">
    <source>
        <dbReference type="ARBA" id="ARBA00035292"/>
    </source>
</evidence>
<accession>A0ABQ1IR85</accession>
<name>A0ABQ1IR85_9PROT</name>
<dbReference type="PROSITE" id="PS00651">
    <property type="entry name" value="RIBOSOMAL_L9"/>
    <property type="match status" value="1"/>
</dbReference>
<keyword evidence="2 7" id="KW-0699">rRNA-binding</keyword>
<feature type="domain" description="Ribosomal protein L9" evidence="9">
    <location>
        <begin position="13"/>
        <end position="40"/>
    </location>
</feature>
<dbReference type="InterPro" id="IPR020594">
    <property type="entry name" value="Ribosomal_bL9_bac/chp"/>
</dbReference>
<feature type="compositionally biased region" description="Acidic residues" evidence="8">
    <location>
        <begin position="176"/>
        <end position="198"/>
    </location>
</feature>
<dbReference type="EMBL" id="BMDZ01000045">
    <property type="protein sequence ID" value="GGB50525.1"/>
    <property type="molecule type" value="Genomic_DNA"/>
</dbReference>
<gene>
    <name evidence="7 10" type="primary">rplI</name>
    <name evidence="10" type="ORF">GCM10011505_34490</name>
</gene>
<keyword evidence="5 7" id="KW-0687">Ribonucleoprotein</keyword>
<dbReference type="RefSeq" id="WP_188580102.1">
    <property type="nucleotide sequence ID" value="NZ_BMDZ01000045.1"/>
</dbReference>
<dbReference type="HAMAP" id="MF_00503">
    <property type="entry name" value="Ribosomal_bL9"/>
    <property type="match status" value="1"/>
</dbReference>
<keyword evidence="4 7" id="KW-0689">Ribosomal protein</keyword>
<evidence type="ECO:0000256" key="7">
    <source>
        <dbReference type="HAMAP-Rule" id="MF_00503"/>
    </source>
</evidence>
<evidence type="ECO:0000313" key="11">
    <source>
        <dbReference type="Proteomes" id="UP000603352"/>
    </source>
</evidence>
<evidence type="ECO:0000313" key="10">
    <source>
        <dbReference type="EMBL" id="GGB50525.1"/>
    </source>
</evidence>
<evidence type="ECO:0000256" key="8">
    <source>
        <dbReference type="SAM" id="MobiDB-lite"/>
    </source>
</evidence>
<dbReference type="InterPro" id="IPR020070">
    <property type="entry name" value="Ribosomal_bL9_N"/>
</dbReference>
<dbReference type="InterPro" id="IPR036791">
    <property type="entry name" value="Ribosomal_bL9_C_sf"/>
</dbReference>